<dbReference type="InterPro" id="IPR004589">
    <property type="entry name" value="DNA_helicase_ATP-dep_RecQ"/>
</dbReference>
<evidence type="ECO:0000256" key="5">
    <source>
        <dbReference type="ARBA" id="ARBA00044535"/>
    </source>
</evidence>
<dbReference type="Gene3D" id="1.10.10.10">
    <property type="entry name" value="Winged helix-like DNA-binding domain superfamily/Winged helix DNA-binding domain"/>
    <property type="match status" value="1"/>
</dbReference>
<evidence type="ECO:0000256" key="3">
    <source>
        <dbReference type="ARBA" id="ARBA00022806"/>
    </source>
</evidence>
<dbReference type="SUPFAM" id="SSF52540">
    <property type="entry name" value="P-loop containing nucleoside triphosphate hydrolases"/>
    <property type="match status" value="1"/>
</dbReference>
<dbReference type="Pfam" id="PF16124">
    <property type="entry name" value="RecQ_Zn_bind"/>
    <property type="match status" value="1"/>
</dbReference>
<dbReference type="GO" id="GO:0009378">
    <property type="term" value="F:four-way junction helicase activity"/>
    <property type="evidence" value="ECO:0007669"/>
    <property type="project" value="TreeGrafter"/>
</dbReference>
<dbReference type="GO" id="GO:0005524">
    <property type="term" value="F:ATP binding"/>
    <property type="evidence" value="ECO:0007669"/>
    <property type="project" value="UniProtKB-KW"/>
</dbReference>
<keyword evidence="4" id="KW-0067">ATP-binding</keyword>
<dbReference type="STRING" id="1300222.I532_06465"/>
<dbReference type="InterPro" id="IPR001650">
    <property type="entry name" value="Helicase_C-like"/>
</dbReference>
<keyword evidence="2" id="KW-0378">Hydrolase</keyword>
<dbReference type="OrthoDB" id="9763310at2"/>
<dbReference type="PANTHER" id="PTHR13710">
    <property type="entry name" value="DNA HELICASE RECQ FAMILY MEMBER"/>
    <property type="match status" value="1"/>
</dbReference>
<dbReference type="FunFam" id="3.40.50.300:FF:001389">
    <property type="entry name" value="ATP-dependent DNA helicase RecQ"/>
    <property type="match status" value="1"/>
</dbReference>
<gene>
    <name evidence="9" type="ORF">I532_06465</name>
</gene>
<evidence type="ECO:0000256" key="4">
    <source>
        <dbReference type="ARBA" id="ARBA00022840"/>
    </source>
</evidence>
<evidence type="ECO:0000256" key="1">
    <source>
        <dbReference type="ARBA" id="ARBA00022741"/>
    </source>
</evidence>
<reference evidence="9 10" key="1">
    <citation type="submission" date="2013-03" db="EMBL/GenBank/DDBJ databases">
        <title>Assembly of a new bacterial strain Brevibacillus borstelensis AK1.</title>
        <authorList>
            <person name="Rajan I."/>
            <person name="PoliReddy D."/>
            <person name="Sugumar T."/>
            <person name="Rathinam K."/>
            <person name="Alqarawi S."/>
            <person name="Khalil A.B."/>
            <person name="Sivakumar N."/>
        </authorList>
    </citation>
    <scope>NUCLEOTIDE SEQUENCE [LARGE SCALE GENOMIC DNA]</scope>
    <source>
        <strain evidence="9 10">AK1</strain>
    </source>
</reference>
<evidence type="ECO:0000313" key="9">
    <source>
        <dbReference type="EMBL" id="EMT53635.1"/>
    </source>
</evidence>
<dbReference type="SMART" id="SM00490">
    <property type="entry name" value="HELICc"/>
    <property type="match status" value="1"/>
</dbReference>
<dbReference type="GO" id="GO:0016787">
    <property type="term" value="F:hydrolase activity"/>
    <property type="evidence" value="ECO:0007669"/>
    <property type="project" value="UniProtKB-KW"/>
</dbReference>
<proteinExistence type="predicted"/>
<dbReference type="InterPro" id="IPR036388">
    <property type="entry name" value="WH-like_DNA-bd_sf"/>
</dbReference>
<comment type="caution">
    <text evidence="9">The sequence shown here is derived from an EMBL/GenBank/DDBJ whole genome shotgun (WGS) entry which is preliminary data.</text>
</comment>
<dbReference type="Proteomes" id="UP000012081">
    <property type="component" value="Unassembled WGS sequence"/>
</dbReference>
<name>M8EDV0_9BACL</name>
<dbReference type="GO" id="GO:0003676">
    <property type="term" value="F:nucleic acid binding"/>
    <property type="evidence" value="ECO:0007669"/>
    <property type="project" value="InterPro"/>
</dbReference>
<dbReference type="GO" id="GO:0005737">
    <property type="term" value="C:cytoplasm"/>
    <property type="evidence" value="ECO:0007669"/>
    <property type="project" value="TreeGrafter"/>
</dbReference>
<dbReference type="SMART" id="SM00487">
    <property type="entry name" value="DEXDc"/>
    <property type="match status" value="1"/>
</dbReference>
<feature type="domain" description="Helicase C-terminal" evidence="8">
    <location>
        <begin position="227"/>
        <end position="394"/>
    </location>
</feature>
<dbReference type="InterPro" id="IPR011545">
    <property type="entry name" value="DEAD/DEAH_box_helicase_dom"/>
</dbReference>
<dbReference type="GO" id="GO:0043138">
    <property type="term" value="F:3'-5' DNA helicase activity"/>
    <property type="evidence" value="ECO:0007669"/>
    <property type="project" value="TreeGrafter"/>
</dbReference>
<accession>M8EDV0</accession>
<dbReference type="NCBIfam" id="TIGR00614">
    <property type="entry name" value="recQ_fam"/>
    <property type="match status" value="1"/>
</dbReference>
<dbReference type="GO" id="GO:0006281">
    <property type="term" value="P:DNA repair"/>
    <property type="evidence" value="ECO:0007669"/>
    <property type="project" value="TreeGrafter"/>
</dbReference>
<evidence type="ECO:0000313" key="10">
    <source>
        <dbReference type="Proteomes" id="UP000012081"/>
    </source>
</evidence>
<dbReference type="InterPro" id="IPR027417">
    <property type="entry name" value="P-loop_NTPase"/>
</dbReference>
<keyword evidence="1" id="KW-0547">Nucleotide-binding</keyword>
<keyword evidence="10" id="KW-1185">Reference proteome</keyword>
<dbReference type="PROSITE" id="PS51194">
    <property type="entry name" value="HELICASE_CTER"/>
    <property type="match status" value="1"/>
</dbReference>
<evidence type="ECO:0000256" key="6">
    <source>
        <dbReference type="ARBA" id="ARBA00044550"/>
    </source>
</evidence>
<dbReference type="PROSITE" id="PS51192">
    <property type="entry name" value="HELICASE_ATP_BIND_1"/>
    <property type="match status" value="1"/>
</dbReference>
<evidence type="ECO:0000256" key="2">
    <source>
        <dbReference type="ARBA" id="ARBA00022801"/>
    </source>
</evidence>
<protein>
    <recommendedName>
        <fullName evidence="5">ATP-dependent DNA helicase RecQ</fullName>
    </recommendedName>
    <alternativeName>
        <fullName evidence="6">DNA 3'-5' helicase RecQ</fullName>
    </alternativeName>
</protein>
<evidence type="ECO:0000259" key="8">
    <source>
        <dbReference type="PROSITE" id="PS51194"/>
    </source>
</evidence>
<dbReference type="Gene3D" id="3.40.50.300">
    <property type="entry name" value="P-loop containing nucleotide triphosphate hydrolases"/>
    <property type="match status" value="2"/>
</dbReference>
<dbReference type="EMBL" id="APBN01000002">
    <property type="protein sequence ID" value="EMT53635.1"/>
    <property type="molecule type" value="Genomic_DNA"/>
</dbReference>
<dbReference type="InterPro" id="IPR014001">
    <property type="entry name" value="Helicase_ATP-bd"/>
</dbReference>
<sequence length="527" mass="59097">MQKETLDLRLGDLLKRHFGYSSFRPGQWEIIERILRGENVLGLMATGGGKSVTYQLPALYLPGTAVVVSPLISLMTDQVQQLRGKRKIPAAYINSTMEPAETRERLFEISRGAYKLIYVSPEKLQNSAVQKALVRAGVSMLAIDEAHCISQWGHDFRTDYLRLPQVVQSLGSPPVLAVTATATPGVKAEICDLFDIKQENVITQPLNRENIAIDVILAESEADRRQMVKKSIDELQGPGIVYCSTRQTVELLVAEYQLSGKKSVHGYHGGMSSMERMVVQTQFLRGELDTIIATNAFGMGIDKSDIRFVLHYHFPPSLEAYAQEIGRVGRDGKAGYAGLYYVPEDRLIHTHLQEKEYPTTEQALRFLQGLSQAGTKSISELAMHDIPEEMAALLFFYAEQAGIVSGVAAGREEYRYELSDASQMGNLAEKASQMIEAMEKPKWLKRQKLLEMLRWLEGNDCYRMRLNRYFGELDHTSSAACCSHCGLDRSAYLDKSGSRTERTEKNAWNLRKALEKLLPNKKGGSIF</sequence>
<organism evidence="9 10">
    <name type="scientific">Brevibacillus borstelensis AK1</name>
    <dbReference type="NCBI Taxonomy" id="1300222"/>
    <lineage>
        <taxon>Bacteria</taxon>
        <taxon>Bacillati</taxon>
        <taxon>Bacillota</taxon>
        <taxon>Bacilli</taxon>
        <taxon>Bacillales</taxon>
        <taxon>Paenibacillaceae</taxon>
        <taxon>Brevibacillus</taxon>
    </lineage>
</organism>
<feature type="domain" description="Helicase ATP-binding" evidence="7">
    <location>
        <begin position="31"/>
        <end position="200"/>
    </location>
</feature>
<dbReference type="PATRIC" id="fig|1300222.3.peg.1326"/>
<dbReference type="Pfam" id="PF00270">
    <property type="entry name" value="DEAD"/>
    <property type="match status" value="1"/>
</dbReference>
<dbReference type="GO" id="GO:0030894">
    <property type="term" value="C:replisome"/>
    <property type="evidence" value="ECO:0007669"/>
    <property type="project" value="TreeGrafter"/>
</dbReference>
<dbReference type="GO" id="GO:0043590">
    <property type="term" value="C:bacterial nucleoid"/>
    <property type="evidence" value="ECO:0007669"/>
    <property type="project" value="TreeGrafter"/>
</dbReference>
<dbReference type="Pfam" id="PF00271">
    <property type="entry name" value="Helicase_C"/>
    <property type="match status" value="1"/>
</dbReference>
<dbReference type="PANTHER" id="PTHR13710:SF84">
    <property type="entry name" value="ATP-DEPENDENT DNA HELICASE RECS-RELATED"/>
    <property type="match status" value="1"/>
</dbReference>
<dbReference type="GO" id="GO:0006310">
    <property type="term" value="P:DNA recombination"/>
    <property type="evidence" value="ECO:0007669"/>
    <property type="project" value="InterPro"/>
</dbReference>
<dbReference type="CDD" id="cd17920">
    <property type="entry name" value="DEXHc_RecQ"/>
    <property type="match status" value="1"/>
</dbReference>
<dbReference type="InterPro" id="IPR032284">
    <property type="entry name" value="RecQ_Zn-bd"/>
</dbReference>
<dbReference type="RefSeq" id="WP_003387136.1">
    <property type="nucleotide sequence ID" value="NZ_APBN01000002.1"/>
</dbReference>
<evidence type="ECO:0000259" key="7">
    <source>
        <dbReference type="PROSITE" id="PS51192"/>
    </source>
</evidence>
<keyword evidence="3 9" id="KW-0347">Helicase</keyword>
<dbReference type="AlphaFoldDB" id="M8EDV0"/>